<dbReference type="Gene3D" id="3.10.450.620">
    <property type="entry name" value="JHP933, nucleotidyltransferase-like core domain"/>
    <property type="match status" value="1"/>
</dbReference>
<evidence type="ECO:0008006" key="3">
    <source>
        <dbReference type="Google" id="ProtNLM"/>
    </source>
</evidence>
<protein>
    <recommendedName>
        <fullName evidence="3">Nucleotidyl transferase AbiEii/AbiGii toxin family protein</fullName>
    </recommendedName>
</protein>
<keyword evidence="2" id="KW-1185">Reference proteome</keyword>
<evidence type="ECO:0000313" key="1">
    <source>
        <dbReference type="EMBL" id="CAI2717537.1"/>
    </source>
</evidence>
<proteinExistence type="predicted"/>
<dbReference type="InterPro" id="IPR014942">
    <property type="entry name" value="AbiEii"/>
</dbReference>
<gene>
    <name evidence="1" type="ORF">NSPWAT_0678</name>
</gene>
<accession>A0ABM9HBP8</accession>
<dbReference type="EMBL" id="OX336137">
    <property type="protein sequence ID" value="CAI2717537.1"/>
    <property type="molecule type" value="Genomic_DNA"/>
</dbReference>
<evidence type="ECO:0000313" key="2">
    <source>
        <dbReference type="Proteomes" id="UP001157733"/>
    </source>
</evidence>
<dbReference type="RefSeq" id="WP_282010470.1">
    <property type="nucleotide sequence ID" value="NZ_OX336137.1"/>
</dbReference>
<sequence length="318" mass="36647">MSSERYLHDHPEFPDLIRAVAAERNIDPYLAEKDYWIMHCLYGLKQAGYDFQLKGGTSLSKGFGIIHRFSEDIDIHIAPPASLKVRTSANHNKEKDRQSRKEFYDHLAREIKIPGIVKVERDTTFDSPPKYFSGGIRLYYEPAFPSDGTAKDGVLLEAGFDDVIPNHPIDIGSWALGFALDKGVDVIDNKALQIPCYDSGYTLVEKLQTIATKFRNQKEGKEFPANFLRHYYDVFCLLQNAQVQKFIGSEAYEKHKAKRFPKADQKFPLRENEAFLLRDPENRALYTKEFERRPGLYYQGQPSFEEILAVIQENLDRL</sequence>
<name>A0ABM9HBP8_9BACT</name>
<organism evidence="1 2">
    <name type="scientific">Nitrospina watsonii</name>
    <dbReference type="NCBI Taxonomy" id="1323948"/>
    <lineage>
        <taxon>Bacteria</taxon>
        <taxon>Pseudomonadati</taxon>
        <taxon>Nitrospinota/Tectimicrobiota group</taxon>
        <taxon>Nitrospinota</taxon>
        <taxon>Nitrospinia</taxon>
        <taxon>Nitrospinales</taxon>
        <taxon>Nitrospinaceae</taxon>
        <taxon>Nitrospina</taxon>
    </lineage>
</organism>
<dbReference type="Pfam" id="PF08843">
    <property type="entry name" value="AbiEii"/>
    <property type="match status" value="1"/>
</dbReference>
<reference evidence="1 2" key="1">
    <citation type="submission" date="2022-09" db="EMBL/GenBank/DDBJ databases">
        <authorList>
            <person name="Kop L."/>
        </authorList>
    </citation>
    <scope>NUCLEOTIDE SEQUENCE [LARGE SCALE GENOMIC DNA]</scope>
    <source>
        <strain evidence="1 2">347</strain>
    </source>
</reference>
<dbReference type="Proteomes" id="UP001157733">
    <property type="component" value="Chromosome"/>
</dbReference>